<evidence type="ECO:0000313" key="10">
    <source>
        <dbReference type="EMBL" id="ABW67125.1"/>
    </source>
</evidence>
<dbReference type="PANTHER" id="PTHR48111:SF4">
    <property type="entry name" value="DNA-BINDING DUAL TRANSCRIPTIONAL REGULATOR OMPR"/>
    <property type="match status" value="1"/>
</dbReference>
<sequence>MTHRILIIDDDKALQALLRDYFEESHLEVAFALTGLDGIKSVAAGTPCDIVVLDIMLPDIDGFETLKKIRAISQVPVIMLTAREDQADRIIGLELGADDYMHKPFNPRELLARIKAVLRRATASAEAAPVSSPSACAMVFGSVEIDFAGRVLRKSGREIAMTGVETDILNALISHKGTPLTRDRLLDLASGRDFETFDRSIDVHISRIRKKLEDDPSAPRYIKTVWGKGYMWAE</sequence>
<keyword evidence="3" id="KW-0805">Transcription regulation</keyword>
<dbReference type="OrthoDB" id="9793321at2"/>
<protein>
    <submittedName>
        <fullName evidence="10">Two component transcriptional regulator, winged helix family</fullName>
    </submittedName>
</protein>
<evidence type="ECO:0000256" key="6">
    <source>
        <dbReference type="PROSITE-ProRule" id="PRU00169"/>
    </source>
</evidence>
<feature type="DNA-binding region" description="OmpR/PhoB-type" evidence="7">
    <location>
        <begin position="135"/>
        <end position="234"/>
    </location>
</feature>
<dbReference type="SUPFAM" id="SSF46894">
    <property type="entry name" value="C-terminal effector domain of the bipartite response regulators"/>
    <property type="match status" value="1"/>
</dbReference>
<evidence type="ECO:0000256" key="4">
    <source>
        <dbReference type="ARBA" id="ARBA00023125"/>
    </source>
</evidence>
<dbReference type="SMART" id="SM00862">
    <property type="entry name" value="Trans_reg_C"/>
    <property type="match status" value="1"/>
</dbReference>
<dbReference type="Proteomes" id="UP000008561">
    <property type="component" value="Chromosome"/>
</dbReference>
<dbReference type="InterPro" id="IPR011006">
    <property type="entry name" value="CheY-like_superfamily"/>
</dbReference>
<dbReference type="RefSeq" id="WP_012174742.1">
    <property type="nucleotide sequence ID" value="NC_009943.1"/>
</dbReference>
<gene>
    <name evidence="10" type="ordered locus">Dole_1321</name>
</gene>
<dbReference type="GO" id="GO:0000156">
    <property type="term" value="F:phosphorelay response regulator activity"/>
    <property type="evidence" value="ECO:0007669"/>
    <property type="project" value="TreeGrafter"/>
</dbReference>
<evidence type="ECO:0000259" key="8">
    <source>
        <dbReference type="PROSITE" id="PS50110"/>
    </source>
</evidence>
<dbReference type="SMART" id="SM00448">
    <property type="entry name" value="REC"/>
    <property type="match status" value="1"/>
</dbReference>
<feature type="domain" description="OmpR/PhoB-type" evidence="9">
    <location>
        <begin position="135"/>
        <end position="234"/>
    </location>
</feature>
<dbReference type="InterPro" id="IPR036388">
    <property type="entry name" value="WH-like_DNA-bd_sf"/>
</dbReference>
<proteinExistence type="predicted"/>
<dbReference type="CDD" id="cd00383">
    <property type="entry name" value="trans_reg_C"/>
    <property type="match status" value="1"/>
</dbReference>
<name>A8ZYB8_DESOH</name>
<evidence type="ECO:0000313" key="11">
    <source>
        <dbReference type="Proteomes" id="UP000008561"/>
    </source>
</evidence>
<organism evidence="10 11">
    <name type="scientific">Desulfosudis oleivorans (strain DSM 6200 / JCM 39069 / Hxd3)</name>
    <name type="common">Desulfococcus oleovorans</name>
    <dbReference type="NCBI Taxonomy" id="96561"/>
    <lineage>
        <taxon>Bacteria</taxon>
        <taxon>Pseudomonadati</taxon>
        <taxon>Thermodesulfobacteriota</taxon>
        <taxon>Desulfobacteria</taxon>
        <taxon>Desulfobacterales</taxon>
        <taxon>Desulfosudaceae</taxon>
        <taxon>Desulfosudis</taxon>
    </lineage>
</organism>
<dbReference type="InterPro" id="IPR039420">
    <property type="entry name" value="WalR-like"/>
</dbReference>
<reference evidence="10 11" key="1">
    <citation type="submission" date="2007-10" db="EMBL/GenBank/DDBJ databases">
        <title>Complete sequence of Desulfococcus oleovorans Hxd3.</title>
        <authorList>
            <consortium name="US DOE Joint Genome Institute"/>
            <person name="Copeland A."/>
            <person name="Lucas S."/>
            <person name="Lapidus A."/>
            <person name="Barry K."/>
            <person name="Glavina del Rio T."/>
            <person name="Dalin E."/>
            <person name="Tice H."/>
            <person name="Pitluck S."/>
            <person name="Kiss H."/>
            <person name="Brettin T."/>
            <person name="Bruce D."/>
            <person name="Detter J.C."/>
            <person name="Han C."/>
            <person name="Schmutz J."/>
            <person name="Larimer F."/>
            <person name="Land M."/>
            <person name="Hauser L."/>
            <person name="Kyrpides N."/>
            <person name="Kim E."/>
            <person name="Wawrik B."/>
            <person name="Richardson P."/>
        </authorList>
    </citation>
    <scope>NUCLEOTIDE SEQUENCE [LARGE SCALE GENOMIC DNA]</scope>
    <source>
        <strain evidence="11">DSM 6200 / JCM 39069 / Hxd3</strain>
    </source>
</reference>
<dbReference type="GO" id="GO:0000976">
    <property type="term" value="F:transcription cis-regulatory region binding"/>
    <property type="evidence" value="ECO:0007669"/>
    <property type="project" value="TreeGrafter"/>
</dbReference>
<dbReference type="Gene3D" id="1.10.10.10">
    <property type="entry name" value="Winged helix-like DNA-binding domain superfamily/Winged helix DNA-binding domain"/>
    <property type="match status" value="1"/>
</dbReference>
<dbReference type="GO" id="GO:0006355">
    <property type="term" value="P:regulation of DNA-templated transcription"/>
    <property type="evidence" value="ECO:0007669"/>
    <property type="project" value="InterPro"/>
</dbReference>
<evidence type="ECO:0000256" key="7">
    <source>
        <dbReference type="PROSITE-ProRule" id="PRU01091"/>
    </source>
</evidence>
<keyword evidence="5" id="KW-0804">Transcription</keyword>
<dbReference type="eggNOG" id="COG0745">
    <property type="taxonomic scope" value="Bacteria"/>
</dbReference>
<evidence type="ECO:0000256" key="1">
    <source>
        <dbReference type="ARBA" id="ARBA00022553"/>
    </source>
</evidence>
<dbReference type="KEGG" id="dol:Dole_1321"/>
<dbReference type="PROSITE" id="PS51755">
    <property type="entry name" value="OMPR_PHOB"/>
    <property type="match status" value="1"/>
</dbReference>
<dbReference type="Pfam" id="PF00072">
    <property type="entry name" value="Response_reg"/>
    <property type="match status" value="1"/>
</dbReference>
<dbReference type="HOGENOM" id="CLU_000445_30_4_7"/>
<dbReference type="SUPFAM" id="SSF52172">
    <property type="entry name" value="CheY-like"/>
    <property type="match status" value="1"/>
</dbReference>
<feature type="domain" description="Response regulatory" evidence="8">
    <location>
        <begin position="4"/>
        <end position="118"/>
    </location>
</feature>
<keyword evidence="4 7" id="KW-0238">DNA-binding</keyword>
<dbReference type="PROSITE" id="PS50110">
    <property type="entry name" value="RESPONSE_REGULATORY"/>
    <property type="match status" value="1"/>
</dbReference>
<dbReference type="Gene3D" id="6.10.250.690">
    <property type="match status" value="1"/>
</dbReference>
<dbReference type="Gene3D" id="3.40.50.2300">
    <property type="match status" value="1"/>
</dbReference>
<dbReference type="InterPro" id="IPR001867">
    <property type="entry name" value="OmpR/PhoB-type_DNA-bd"/>
</dbReference>
<evidence type="ECO:0000259" key="9">
    <source>
        <dbReference type="PROSITE" id="PS51755"/>
    </source>
</evidence>
<dbReference type="Pfam" id="PF00486">
    <property type="entry name" value="Trans_reg_C"/>
    <property type="match status" value="1"/>
</dbReference>
<dbReference type="EMBL" id="CP000859">
    <property type="protein sequence ID" value="ABW67125.1"/>
    <property type="molecule type" value="Genomic_DNA"/>
</dbReference>
<evidence type="ECO:0000256" key="5">
    <source>
        <dbReference type="ARBA" id="ARBA00023163"/>
    </source>
</evidence>
<dbReference type="GO" id="GO:0005829">
    <property type="term" value="C:cytosol"/>
    <property type="evidence" value="ECO:0007669"/>
    <property type="project" value="TreeGrafter"/>
</dbReference>
<keyword evidence="11" id="KW-1185">Reference proteome</keyword>
<dbReference type="STRING" id="96561.Dole_1321"/>
<keyword evidence="2" id="KW-0902">Two-component regulatory system</keyword>
<accession>A8ZYB8</accession>
<dbReference type="InterPro" id="IPR001789">
    <property type="entry name" value="Sig_transdc_resp-reg_receiver"/>
</dbReference>
<dbReference type="InterPro" id="IPR016032">
    <property type="entry name" value="Sig_transdc_resp-reg_C-effctor"/>
</dbReference>
<dbReference type="PANTHER" id="PTHR48111">
    <property type="entry name" value="REGULATOR OF RPOS"/>
    <property type="match status" value="1"/>
</dbReference>
<evidence type="ECO:0000256" key="2">
    <source>
        <dbReference type="ARBA" id="ARBA00023012"/>
    </source>
</evidence>
<dbReference type="GO" id="GO:0032993">
    <property type="term" value="C:protein-DNA complex"/>
    <property type="evidence" value="ECO:0007669"/>
    <property type="project" value="TreeGrafter"/>
</dbReference>
<feature type="modified residue" description="4-aspartylphosphate" evidence="6">
    <location>
        <position position="54"/>
    </location>
</feature>
<keyword evidence="1 6" id="KW-0597">Phosphoprotein</keyword>
<dbReference type="AlphaFoldDB" id="A8ZYB8"/>
<evidence type="ECO:0000256" key="3">
    <source>
        <dbReference type="ARBA" id="ARBA00023015"/>
    </source>
</evidence>